<feature type="transmembrane region" description="Helical" evidence="6">
    <location>
        <begin position="459"/>
        <end position="479"/>
    </location>
</feature>
<feature type="transmembrane region" description="Helical" evidence="6">
    <location>
        <begin position="719"/>
        <end position="738"/>
    </location>
</feature>
<sequence>MARHDTPIVHARPYQPKFNSTYDNKYLAPRPRLMANGGGQNPDYLYPSPSNTLSARPNTQSLGTPLGCTTNSLNMTNNSINIHRDMSLRELPISPAPGWMSPSIPLSSGDRISSPSPPHYSNVESRQHMRSILFNSAINFSNTPQYRELVFRHADEGGNRTRNLQREEVYREAYKELQRLDEGGELPLPIATSGAASGALTNIRSQDRSDPKNAISKLILDGESPSEISAVSDVLESPIVIKNLSPSVVSWLIKQKQRGYWHNNSSLFILCFIVALSVGSIETIWRLSHFWGSIVFIIPYFISYFIVVQPMLSFELLSGQLIREGPPIIYNRLVPGLGGLGTVIVIFCIISGCISSGRSCAEYMLYFIDVLKSRVPWKLTEEEVRLCKSFLDDKFECMRFKPICHFNVTENLCSPSTLGKAYVAYKERFHSQDINSAALDPQLAYAITATYAIAGTFQLLGLTSFTFAAAFIVILIWFLGHIQLITTMQLDGAFEYFKATMGDWKWNFLFTKSRIWTQSLRCCIYEFAIGSGVYSTIASKSRLGYDMSAESIGIGIGHVYINSLLFSSAIGLVGYYSIVLGSEPEDIAWMLEQDCSYVLLPLGFQIAENTERTLCMLYFGCCFILICSALAVQIEVIILTLQGVVIGNYSLSRIDRRILSAILCVALMGISYPLGNTNGKYIVWFLEIALGDLGRVSMVLITSLMIGWVYGYREQAEQVGAIGVLLFNFLFWAGNILATFCEMFNETVPFLIWWLVRLLSIVLASAIATVYIKRTRKLNTASVLYWLFLGNIEVMRAMMKRISPSVKAGFLPATVFWSICIKWLGPCMLSNTFADIVEELINKEDLASQIEIVPSKWKIIALIVWGICILIIIAGYILNKLFKPKSEVTLQNLPSSLYTYSWLHGLLPRSLFKEFF</sequence>
<keyword evidence="2" id="KW-0813">Transport</keyword>
<dbReference type="VEuPathDB" id="PiroplasmaDB:BMR1_03g04790"/>
<keyword evidence="5 6" id="KW-0472">Membrane</keyword>
<dbReference type="PANTHER" id="PTHR11616:SF240">
    <property type="entry name" value="BLOATED TUBULES, ISOFORM B-RELATED"/>
    <property type="match status" value="1"/>
</dbReference>
<feature type="transmembrane region" description="Helical" evidence="6">
    <location>
        <begin position="681"/>
        <end position="707"/>
    </location>
</feature>
<dbReference type="InterPro" id="IPR037272">
    <property type="entry name" value="SNS_sf"/>
</dbReference>
<dbReference type="PROSITE" id="PS50267">
    <property type="entry name" value="NA_NEUROTRAN_SYMP_3"/>
    <property type="match status" value="1"/>
</dbReference>
<dbReference type="GO" id="GO:0005886">
    <property type="term" value="C:plasma membrane"/>
    <property type="evidence" value="ECO:0007669"/>
    <property type="project" value="TreeGrafter"/>
</dbReference>
<reference evidence="7 8" key="3">
    <citation type="journal article" date="2016" name="Sci. Rep.">
        <title>Genome-wide diversity and gene expression profiling of Babesia microti isolates identify polymorphic genes that mediate host-pathogen interactions.</title>
        <authorList>
            <person name="Silva J.C."/>
            <person name="Cornillot E."/>
            <person name="McCracken C."/>
            <person name="Usmani-Brown S."/>
            <person name="Dwivedi A."/>
            <person name="Ifeonu O.O."/>
            <person name="Crabtree J."/>
            <person name="Gotia H.T."/>
            <person name="Virji A.Z."/>
            <person name="Reynes C."/>
            <person name="Colinge J."/>
            <person name="Kumar V."/>
            <person name="Lawres L."/>
            <person name="Pazzi J.E."/>
            <person name="Pablo J.V."/>
            <person name="Hung C."/>
            <person name="Brancato J."/>
            <person name="Kumari P."/>
            <person name="Orvis J."/>
            <person name="Tretina K."/>
            <person name="Chibucos M."/>
            <person name="Ott S."/>
            <person name="Sadzewicz L."/>
            <person name="Sengamalay N."/>
            <person name="Shetty A.C."/>
            <person name="Su Q."/>
            <person name="Tallon L."/>
            <person name="Fraser C.M."/>
            <person name="Frutos R."/>
            <person name="Molina D.M."/>
            <person name="Krause P.J."/>
            <person name="Ben Mamoun C."/>
        </authorList>
    </citation>
    <scope>NUCLEOTIDE SEQUENCE [LARGE SCALE GENOMIC DNA]</scope>
    <source>
        <strain evidence="7 8">RI</strain>
    </source>
</reference>
<comment type="subcellular location">
    <subcellularLocation>
        <location evidence="1">Membrane</location>
        <topology evidence="1">Multi-pass membrane protein</topology>
    </subcellularLocation>
</comment>
<feature type="transmembrane region" description="Helical" evidence="6">
    <location>
        <begin position="750"/>
        <end position="772"/>
    </location>
</feature>
<evidence type="ECO:0000256" key="4">
    <source>
        <dbReference type="ARBA" id="ARBA00022989"/>
    </source>
</evidence>
<feature type="transmembrane region" description="Helical" evidence="6">
    <location>
        <begin position="266"/>
        <end position="285"/>
    </location>
</feature>
<dbReference type="RefSeq" id="XP_021338843.1">
    <property type="nucleotide sequence ID" value="XM_021482310.1"/>
</dbReference>
<organism evidence="7 8">
    <name type="scientific">Babesia microti (strain RI)</name>
    <dbReference type="NCBI Taxonomy" id="1133968"/>
    <lineage>
        <taxon>Eukaryota</taxon>
        <taxon>Sar</taxon>
        <taxon>Alveolata</taxon>
        <taxon>Apicomplexa</taxon>
        <taxon>Aconoidasida</taxon>
        <taxon>Piroplasmida</taxon>
        <taxon>Babesiidae</taxon>
        <taxon>Babesia</taxon>
    </lineage>
</organism>
<evidence type="ECO:0000256" key="6">
    <source>
        <dbReference type="SAM" id="Phobius"/>
    </source>
</evidence>
<feature type="transmembrane region" description="Helical" evidence="6">
    <location>
        <begin position="291"/>
        <end position="312"/>
    </location>
</feature>
<evidence type="ECO:0000256" key="1">
    <source>
        <dbReference type="ARBA" id="ARBA00004141"/>
    </source>
</evidence>
<feature type="transmembrane region" description="Helical" evidence="6">
    <location>
        <begin position="333"/>
        <end position="357"/>
    </location>
</feature>
<dbReference type="KEGG" id="bmic:BMR1_03g04790"/>
<accession>A0A1R4ACJ9</accession>
<feature type="transmembrane region" description="Helical" evidence="6">
    <location>
        <begin position="559"/>
        <end position="578"/>
    </location>
</feature>
<dbReference type="GeneID" id="24425604"/>
<dbReference type="PANTHER" id="PTHR11616">
    <property type="entry name" value="SODIUM/CHLORIDE DEPENDENT TRANSPORTER"/>
    <property type="match status" value="1"/>
</dbReference>
<evidence type="ECO:0000256" key="2">
    <source>
        <dbReference type="ARBA" id="ARBA00022448"/>
    </source>
</evidence>
<name>A0A1R4ACJ9_BABMR</name>
<dbReference type="AlphaFoldDB" id="A0A1R4ACJ9"/>
<reference evidence="7 8" key="2">
    <citation type="journal article" date="2013" name="PLoS ONE">
        <title>Whole genome mapping and re-organization of the nuclear and mitochondrial genomes of Babesia microti isolates.</title>
        <authorList>
            <person name="Cornillot E."/>
            <person name="Dassouli A."/>
            <person name="Garg A."/>
            <person name="Pachikara N."/>
            <person name="Randazzo S."/>
            <person name="Depoix D."/>
            <person name="Carcy B."/>
            <person name="Delbecq S."/>
            <person name="Frutos R."/>
            <person name="Silva J.C."/>
            <person name="Sutton R."/>
            <person name="Krause P.J."/>
            <person name="Mamoun C.B."/>
        </authorList>
    </citation>
    <scope>NUCLEOTIDE SEQUENCE [LARGE SCALE GENOMIC DNA]</scope>
    <source>
        <strain evidence="7 8">RI</strain>
    </source>
</reference>
<dbReference type="GO" id="GO:0035725">
    <property type="term" value="P:sodium ion transmembrane transport"/>
    <property type="evidence" value="ECO:0007669"/>
    <property type="project" value="TreeGrafter"/>
</dbReference>
<evidence type="ECO:0000313" key="7">
    <source>
        <dbReference type="EMBL" id="SJK86720.1"/>
    </source>
</evidence>
<protein>
    <submittedName>
        <fullName evidence="7">Transporter, putative</fullName>
    </submittedName>
</protein>
<dbReference type="InterPro" id="IPR000175">
    <property type="entry name" value="Na/ntran_symport"/>
</dbReference>
<feature type="transmembrane region" description="Helical" evidence="6">
    <location>
        <begin position="617"/>
        <end position="646"/>
    </location>
</feature>
<dbReference type="EMBL" id="LN871598">
    <property type="protein sequence ID" value="SJK86720.1"/>
    <property type="molecule type" value="Genomic_DNA"/>
</dbReference>
<evidence type="ECO:0000313" key="8">
    <source>
        <dbReference type="Proteomes" id="UP000002899"/>
    </source>
</evidence>
<keyword evidence="8" id="KW-1185">Reference proteome</keyword>
<keyword evidence="4 6" id="KW-1133">Transmembrane helix</keyword>
<evidence type="ECO:0000256" key="5">
    <source>
        <dbReference type="ARBA" id="ARBA00023136"/>
    </source>
</evidence>
<feature type="transmembrane region" description="Helical" evidence="6">
    <location>
        <begin position="658"/>
        <end position="675"/>
    </location>
</feature>
<proteinExistence type="predicted"/>
<dbReference type="Proteomes" id="UP000002899">
    <property type="component" value="Chromosome III"/>
</dbReference>
<dbReference type="SUPFAM" id="SSF161070">
    <property type="entry name" value="SNF-like"/>
    <property type="match status" value="1"/>
</dbReference>
<feature type="transmembrane region" description="Helical" evidence="6">
    <location>
        <begin position="859"/>
        <end position="878"/>
    </location>
</feature>
<evidence type="ECO:0000256" key="3">
    <source>
        <dbReference type="ARBA" id="ARBA00022692"/>
    </source>
</evidence>
<keyword evidence="3 6" id="KW-0812">Transmembrane</keyword>
<dbReference type="Pfam" id="PF00209">
    <property type="entry name" value="SNF"/>
    <property type="match status" value="1"/>
</dbReference>
<dbReference type="OrthoDB" id="6581954at2759"/>
<reference evidence="7 8" key="1">
    <citation type="journal article" date="2012" name="Nucleic Acids Res.">
        <title>Sequencing of the smallest Apicomplexan genome from the human pathogen Babesia microti.</title>
        <authorList>
            <person name="Cornillot E."/>
            <person name="Hadj-Kaddour K."/>
            <person name="Dassouli A."/>
            <person name="Noel B."/>
            <person name="Ranwez V."/>
            <person name="Vacherie B."/>
            <person name="Augagneur Y."/>
            <person name="Bres V."/>
            <person name="Duclos A."/>
            <person name="Randazzo S."/>
            <person name="Carcy B."/>
            <person name="Debierre-Grockiego F."/>
            <person name="Delbecq S."/>
            <person name="Moubri-Menage K."/>
            <person name="Shams-Eldin H."/>
            <person name="Usmani-Brown S."/>
            <person name="Bringaud F."/>
            <person name="Wincker P."/>
            <person name="Vivares C.P."/>
            <person name="Schwarz R.T."/>
            <person name="Schetters T.P."/>
            <person name="Krause P.J."/>
            <person name="Gorenflot A."/>
            <person name="Berry V."/>
            <person name="Barbe V."/>
            <person name="Ben Mamoun C."/>
        </authorList>
    </citation>
    <scope>NUCLEOTIDE SEQUENCE [LARGE SCALE GENOMIC DNA]</scope>
    <source>
        <strain evidence="7 8">RI</strain>
    </source>
</reference>